<evidence type="ECO:0000313" key="1">
    <source>
        <dbReference type="EMBL" id="BBI51597.1"/>
    </source>
</evidence>
<reference evidence="2" key="1">
    <citation type="journal article" date="2019" name="Microbiol. Resour. Announc.">
        <title>Complete Genome Sequence of Halomonas olivaria, a Moderately Halophilic Bacterium Isolated from Olive Processing Effluents, Obtained by Nanopore Sequencing.</title>
        <authorList>
            <person name="Nagata S."/>
            <person name="Ii K.M."/>
            <person name="Tsukimi T."/>
            <person name="Miura M.C."/>
            <person name="Galipon J."/>
            <person name="Arakawa K."/>
        </authorList>
    </citation>
    <scope>NUCLEOTIDE SEQUENCE [LARGE SCALE GENOMIC DNA]</scope>
    <source>
        <strain evidence="2">TYRC17</strain>
    </source>
</reference>
<protein>
    <recommendedName>
        <fullName evidence="3">Acetyltransferase</fullName>
    </recommendedName>
</protein>
<evidence type="ECO:0000313" key="2">
    <source>
        <dbReference type="Proteomes" id="UP000289555"/>
    </source>
</evidence>
<accession>A0ABM7GLS5</accession>
<proteinExistence type="predicted"/>
<gene>
    <name evidence="1" type="ORF">HORIV_40180</name>
</gene>
<sequence>MIRQYLEADMDQILDIWLSASVKAHAFIESAFWKSKVSEMRDVYPRLGDLCI</sequence>
<name>A0ABM7GLS5_9GAMM</name>
<dbReference type="EMBL" id="AP019416">
    <property type="protein sequence ID" value="BBI51597.1"/>
    <property type="molecule type" value="Genomic_DNA"/>
</dbReference>
<evidence type="ECO:0008006" key="3">
    <source>
        <dbReference type="Google" id="ProtNLM"/>
    </source>
</evidence>
<keyword evidence="2" id="KW-1185">Reference proteome</keyword>
<organism evidence="1 2">
    <name type="scientific">Vreelandella olivaria</name>
    <dbReference type="NCBI Taxonomy" id="390919"/>
    <lineage>
        <taxon>Bacteria</taxon>
        <taxon>Pseudomonadati</taxon>
        <taxon>Pseudomonadota</taxon>
        <taxon>Gammaproteobacteria</taxon>
        <taxon>Oceanospirillales</taxon>
        <taxon>Halomonadaceae</taxon>
        <taxon>Vreelandella</taxon>
    </lineage>
</organism>
<dbReference type="Proteomes" id="UP000289555">
    <property type="component" value="Chromosome"/>
</dbReference>